<evidence type="ECO:0000256" key="1">
    <source>
        <dbReference type="SAM" id="MobiDB-lite"/>
    </source>
</evidence>
<dbReference type="EMBL" id="CADCVB010000086">
    <property type="protein sequence ID" value="CAA9423491.1"/>
    <property type="molecule type" value="Genomic_DNA"/>
</dbReference>
<accession>A0A6J4PRG3</accession>
<protein>
    <submittedName>
        <fullName evidence="2">Uncharacterized protein</fullName>
    </submittedName>
</protein>
<name>A0A6J4PRG3_9ACTN</name>
<proteinExistence type="predicted"/>
<dbReference type="AlphaFoldDB" id="A0A6J4PRG3"/>
<feature type="region of interest" description="Disordered" evidence="1">
    <location>
        <begin position="1"/>
        <end position="20"/>
    </location>
</feature>
<evidence type="ECO:0000313" key="2">
    <source>
        <dbReference type="EMBL" id="CAA9423491.1"/>
    </source>
</evidence>
<gene>
    <name evidence="2" type="ORF">AVDCRST_MAG78-1202</name>
</gene>
<reference evidence="2" key="1">
    <citation type="submission" date="2020-02" db="EMBL/GenBank/DDBJ databases">
        <authorList>
            <person name="Meier V. D."/>
        </authorList>
    </citation>
    <scope>NUCLEOTIDE SEQUENCE</scope>
    <source>
        <strain evidence="2">AVDCRST_MAG78</strain>
    </source>
</reference>
<feature type="compositionally biased region" description="Basic and acidic residues" evidence="1">
    <location>
        <begin position="8"/>
        <end position="20"/>
    </location>
</feature>
<feature type="non-terminal residue" evidence="2">
    <location>
        <position position="51"/>
    </location>
</feature>
<feature type="non-terminal residue" evidence="2">
    <location>
        <position position="1"/>
    </location>
</feature>
<organism evidence="2">
    <name type="scientific">uncultured Rubrobacteraceae bacterium</name>
    <dbReference type="NCBI Taxonomy" id="349277"/>
    <lineage>
        <taxon>Bacteria</taxon>
        <taxon>Bacillati</taxon>
        <taxon>Actinomycetota</taxon>
        <taxon>Rubrobacteria</taxon>
        <taxon>Rubrobacterales</taxon>
        <taxon>Rubrobacteraceae</taxon>
        <taxon>environmental samples</taxon>
    </lineage>
</organism>
<sequence>VRKGARYPLHEVRDDPRGVGDHLLHDRVQVAPAGGAHVRRILPLRRTGARV</sequence>